<organism evidence="1 2">
    <name type="scientific">Dictyobacter arantiisoli</name>
    <dbReference type="NCBI Taxonomy" id="2014874"/>
    <lineage>
        <taxon>Bacteria</taxon>
        <taxon>Bacillati</taxon>
        <taxon>Chloroflexota</taxon>
        <taxon>Ktedonobacteria</taxon>
        <taxon>Ktedonobacterales</taxon>
        <taxon>Dictyobacteraceae</taxon>
        <taxon>Dictyobacter</taxon>
    </lineage>
</organism>
<proteinExistence type="predicted"/>
<reference evidence="1 2" key="1">
    <citation type="submission" date="2019-01" db="EMBL/GenBank/DDBJ databases">
        <title>Draft genome sequence of Dictyobacter sp. Uno17.</title>
        <authorList>
            <person name="Wang C.M."/>
            <person name="Zheng Y."/>
            <person name="Sakai Y."/>
            <person name="Abe K."/>
            <person name="Yokota A."/>
            <person name="Yabe S."/>
        </authorList>
    </citation>
    <scope>NUCLEOTIDE SEQUENCE [LARGE SCALE GENOMIC DNA]</scope>
    <source>
        <strain evidence="1 2">Uno17</strain>
    </source>
</reference>
<evidence type="ECO:0000313" key="2">
    <source>
        <dbReference type="Proteomes" id="UP000322530"/>
    </source>
</evidence>
<evidence type="ECO:0000313" key="1">
    <source>
        <dbReference type="EMBL" id="GCF09392.1"/>
    </source>
</evidence>
<evidence type="ECO:0008006" key="3">
    <source>
        <dbReference type="Google" id="ProtNLM"/>
    </source>
</evidence>
<accession>A0A5A5TD58</accession>
<dbReference type="EMBL" id="BIXY01000042">
    <property type="protein sequence ID" value="GCF09392.1"/>
    <property type="molecule type" value="Genomic_DNA"/>
</dbReference>
<dbReference type="AlphaFoldDB" id="A0A5A5TD58"/>
<name>A0A5A5TD58_9CHLR</name>
<protein>
    <recommendedName>
        <fullName evidence="3">Aldehyde dehydrogenase domain-containing protein</fullName>
    </recommendedName>
</protein>
<comment type="caution">
    <text evidence="1">The sequence shown here is derived from an EMBL/GenBank/DDBJ whole genome shotgun (WGS) entry which is preliminary data.</text>
</comment>
<gene>
    <name evidence="1" type="ORF">KDI_29560</name>
</gene>
<dbReference type="Proteomes" id="UP000322530">
    <property type="component" value="Unassembled WGS sequence"/>
</dbReference>
<sequence length="104" mass="11499">MINIVTGDRESLSQVLAEHHDVNAGWYFGSAAGSKSIELASSSNMKLKRTWVNYGHARHWSLSSTCCSSTGYPHGKSIEFSGMTIMFWIASDLRLAETVISISW</sequence>
<keyword evidence="2" id="KW-1185">Reference proteome</keyword>